<sequence>MKLITSFILIVKWLENTDSRSVSKYTAVVGDTVTLNCPENSKNSVTWHGPEDYFPYSEDDKINPALISKNIDIVGNHSKGEYNLEILNVSYANQGNYRCRVLNNRAVEYEISLVVKDKTSTDKELMANDEPTETHEVTNYPYNPLQNTKAQTDYSFNNLNVSIHNKGCTNEFQFIIVCIASSVAVVIVIVTLLGIVLSQYYKTKYRKQDLSEIEITNDYEEIDSTNSDVTQDAHIIINPRQESHISTIRIEEINSPSDAIIIDKNASKCLTQSTDEDTVHSTNWQSSIDYENDTFSCYTDEKDRNDYLHPYVGLGPQDYLSPYQSLQLQQNDTEK</sequence>
<dbReference type="Proteomes" id="UP000683360">
    <property type="component" value="Unassembled WGS sequence"/>
</dbReference>
<dbReference type="InterPro" id="IPR007110">
    <property type="entry name" value="Ig-like_dom"/>
</dbReference>
<dbReference type="InterPro" id="IPR003599">
    <property type="entry name" value="Ig_sub"/>
</dbReference>
<dbReference type="SMART" id="SM00409">
    <property type="entry name" value="IG"/>
    <property type="match status" value="1"/>
</dbReference>
<dbReference type="Gene3D" id="2.60.40.10">
    <property type="entry name" value="Immunoglobulins"/>
    <property type="match status" value="1"/>
</dbReference>
<keyword evidence="1" id="KW-0472">Membrane</keyword>
<accession>A0A8S3QEJ2</accession>
<evidence type="ECO:0000256" key="1">
    <source>
        <dbReference type="SAM" id="Phobius"/>
    </source>
</evidence>
<dbReference type="InterPro" id="IPR013151">
    <property type="entry name" value="Immunoglobulin_dom"/>
</dbReference>
<dbReference type="InterPro" id="IPR013783">
    <property type="entry name" value="Ig-like_fold"/>
</dbReference>
<evidence type="ECO:0000259" key="2">
    <source>
        <dbReference type="PROSITE" id="PS50835"/>
    </source>
</evidence>
<dbReference type="SUPFAM" id="SSF48726">
    <property type="entry name" value="Immunoglobulin"/>
    <property type="match status" value="1"/>
</dbReference>
<keyword evidence="1" id="KW-1133">Transmembrane helix</keyword>
<dbReference type="AlphaFoldDB" id="A0A8S3QEJ2"/>
<gene>
    <name evidence="3" type="ORF">MEDL_7435</name>
</gene>
<proteinExistence type="predicted"/>
<comment type="caution">
    <text evidence="3">The sequence shown here is derived from an EMBL/GenBank/DDBJ whole genome shotgun (WGS) entry which is preliminary data.</text>
</comment>
<organism evidence="3 4">
    <name type="scientific">Mytilus edulis</name>
    <name type="common">Blue mussel</name>
    <dbReference type="NCBI Taxonomy" id="6550"/>
    <lineage>
        <taxon>Eukaryota</taxon>
        <taxon>Metazoa</taxon>
        <taxon>Spiralia</taxon>
        <taxon>Lophotrochozoa</taxon>
        <taxon>Mollusca</taxon>
        <taxon>Bivalvia</taxon>
        <taxon>Autobranchia</taxon>
        <taxon>Pteriomorphia</taxon>
        <taxon>Mytilida</taxon>
        <taxon>Mytiloidea</taxon>
        <taxon>Mytilidae</taxon>
        <taxon>Mytilinae</taxon>
        <taxon>Mytilus</taxon>
    </lineage>
</organism>
<dbReference type="InterPro" id="IPR003598">
    <property type="entry name" value="Ig_sub2"/>
</dbReference>
<dbReference type="PROSITE" id="PS50835">
    <property type="entry name" value="IG_LIKE"/>
    <property type="match status" value="1"/>
</dbReference>
<dbReference type="EMBL" id="CAJPWZ010000381">
    <property type="protein sequence ID" value="CAG2192257.1"/>
    <property type="molecule type" value="Genomic_DNA"/>
</dbReference>
<dbReference type="OrthoDB" id="6127868at2759"/>
<keyword evidence="4" id="KW-1185">Reference proteome</keyword>
<name>A0A8S3QEJ2_MYTED</name>
<protein>
    <recommendedName>
        <fullName evidence="2">Ig-like domain-containing protein</fullName>
    </recommendedName>
</protein>
<reference evidence="3" key="1">
    <citation type="submission" date="2021-03" db="EMBL/GenBank/DDBJ databases">
        <authorList>
            <person name="Bekaert M."/>
        </authorList>
    </citation>
    <scope>NUCLEOTIDE SEQUENCE</scope>
</reference>
<dbReference type="InterPro" id="IPR036179">
    <property type="entry name" value="Ig-like_dom_sf"/>
</dbReference>
<keyword evidence="1" id="KW-0812">Transmembrane</keyword>
<feature type="domain" description="Ig-like" evidence="2">
    <location>
        <begin position="30"/>
        <end position="112"/>
    </location>
</feature>
<dbReference type="SMART" id="SM00408">
    <property type="entry name" value="IGc2"/>
    <property type="match status" value="1"/>
</dbReference>
<dbReference type="Pfam" id="PF00047">
    <property type="entry name" value="ig"/>
    <property type="match status" value="1"/>
</dbReference>
<feature type="transmembrane region" description="Helical" evidence="1">
    <location>
        <begin position="172"/>
        <end position="197"/>
    </location>
</feature>
<evidence type="ECO:0000313" key="4">
    <source>
        <dbReference type="Proteomes" id="UP000683360"/>
    </source>
</evidence>
<evidence type="ECO:0000313" key="3">
    <source>
        <dbReference type="EMBL" id="CAG2192257.1"/>
    </source>
</evidence>